<dbReference type="InterPro" id="IPR010982">
    <property type="entry name" value="Lambda_DNA-bd_dom_sf"/>
</dbReference>
<evidence type="ECO:0000259" key="1">
    <source>
        <dbReference type="PROSITE" id="PS50943"/>
    </source>
</evidence>
<dbReference type="InterPro" id="IPR041413">
    <property type="entry name" value="MLTR_LBD"/>
</dbReference>
<dbReference type="Gene3D" id="3.30.450.180">
    <property type="match status" value="1"/>
</dbReference>
<proteinExistence type="predicted"/>
<organism evidence="2 3">
    <name type="scientific">Sulfobacillus benefaciens</name>
    <dbReference type="NCBI Taxonomy" id="453960"/>
    <lineage>
        <taxon>Bacteria</taxon>
        <taxon>Bacillati</taxon>
        <taxon>Bacillota</taxon>
        <taxon>Clostridia</taxon>
        <taxon>Eubacteriales</taxon>
        <taxon>Clostridiales Family XVII. Incertae Sedis</taxon>
        <taxon>Sulfobacillus</taxon>
    </lineage>
</organism>
<evidence type="ECO:0000313" key="2">
    <source>
        <dbReference type="EMBL" id="PSR25849.1"/>
    </source>
</evidence>
<gene>
    <name evidence="2" type="ORF">C7B43_15980</name>
</gene>
<feature type="domain" description="HTH cro/C1-type" evidence="1">
    <location>
        <begin position="23"/>
        <end position="74"/>
    </location>
</feature>
<dbReference type="GO" id="GO:0003677">
    <property type="term" value="F:DNA binding"/>
    <property type="evidence" value="ECO:0007669"/>
    <property type="project" value="InterPro"/>
</dbReference>
<dbReference type="SUPFAM" id="SSF47413">
    <property type="entry name" value="lambda repressor-like DNA-binding domains"/>
    <property type="match status" value="1"/>
</dbReference>
<dbReference type="Pfam" id="PF17765">
    <property type="entry name" value="MLTR_LBD"/>
    <property type="match status" value="1"/>
</dbReference>
<name>A0A2T2WUC8_9FIRM</name>
<comment type="caution">
    <text evidence="2">The sequence shown here is derived from an EMBL/GenBank/DDBJ whole genome shotgun (WGS) entry which is preliminary data.</text>
</comment>
<dbReference type="Gene3D" id="1.10.260.40">
    <property type="entry name" value="lambda repressor-like DNA-binding domains"/>
    <property type="match status" value="1"/>
</dbReference>
<dbReference type="CDD" id="cd00093">
    <property type="entry name" value="HTH_XRE"/>
    <property type="match status" value="1"/>
</dbReference>
<dbReference type="Proteomes" id="UP000242699">
    <property type="component" value="Unassembled WGS sequence"/>
</dbReference>
<dbReference type="Pfam" id="PF13560">
    <property type="entry name" value="HTH_31"/>
    <property type="match status" value="1"/>
</dbReference>
<accession>A0A2T2WUC8</accession>
<protein>
    <recommendedName>
        <fullName evidence="1">HTH cro/C1-type domain-containing protein</fullName>
    </recommendedName>
</protein>
<dbReference type="SMART" id="SM00530">
    <property type="entry name" value="HTH_XRE"/>
    <property type="match status" value="1"/>
</dbReference>
<reference evidence="2 3" key="1">
    <citation type="journal article" date="2014" name="BMC Genomics">
        <title>Comparison of environmental and isolate Sulfobacillus genomes reveals diverse carbon, sulfur, nitrogen, and hydrogen metabolisms.</title>
        <authorList>
            <person name="Justice N.B."/>
            <person name="Norman A."/>
            <person name="Brown C.T."/>
            <person name="Singh A."/>
            <person name="Thomas B.C."/>
            <person name="Banfield J.F."/>
        </authorList>
    </citation>
    <scope>NUCLEOTIDE SEQUENCE [LARGE SCALE GENOMIC DNA]</scope>
    <source>
        <strain evidence="2">AMDSBA1</strain>
    </source>
</reference>
<dbReference type="PANTHER" id="PTHR35010">
    <property type="entry name" value="BLL4672 PROTEIN-RELATED"/>
    <property type="match status" value="1"/>
</dbReference>
<sequence length="273" mass="30355">MKVFTTEPKTLAGYLADCRHDGNLSQETLAELAGCTRQYVAQLESGSRFKPSYRIAVGLANALNLRGQDRVEFLQLAGYGGDEESAADRDQLTKAAQSAIASFTSPAYIHDNLWRLYGWNDAAEQLFGVSPSQVALYSTSLMEFVFDPEFRHHIVPWAPWAQAALRQFRHDCRAILQLPSSREVMKRLRRLPDFRQMWNSCDPVAEAAPLLPLTFCNQHHAIKLTIVRMQFPGPPDLWVNVFVPLKPEALVNVALSPQDSGGVASLPSSGSNL</sequence>
<dbReference type="InterPro" id="IPR001387">
    <property type="entry name" value="Cro/C1-type_HTH"/>
</dbReference>
<dbReference type="PROSITE" id="PS50943">
    <property type="entry name" value="HTH_CROC1"/>
    <property type="match status" value="1"/>
</dbReference>
<dbReference type="EMBL" id="PXYT01000049">
    <property type="protein sequence ID" value="PSR25849.1"/>
    <property type="molecule type" value="Genomic_DNA"/>
</dbReference>
<evidence type="ECO:0000313" key="3">
    <source>
        <dbReference type="Proteomes" id="UP000242699"/>
    </source>
</evidence>
<dbReference type="AlphaFoldDB" id="A0A2T2WUC8"/>